<dbReference type="PRINTS" id="PR00096">
    <property type="entry name" value="GATASE"/>
</dbReference>
<dbReference type="InterPro" id="IPR014729">
    <property type="entry name" value="Rossmann-like_a/b/a_fold"/>
</dbReference>
<evidence type="ECO:0000256" key="6">
    <source>
        <dbReference type="ARBA" id="ARBA00022755"/>
    </source>
</evidence>
<dbReference type="UniPathway" id="UPA00189">
    <property type="reaction ID" value="UER00296"/>
</dbReference>
<dbReference type="CDD" id="cd01997">
    <property type="entry name" value="GMP_synthase_C"/>
    <property type="match status" value="1"/>
</dbReference>
<keyword evidence="13" id="KW-1185">Reference proteome</keyword>
<evidence type="ECO:0000256" key="5">
    <source>
        <dbReference type="ARBA" id="ARBA00022749"/>
    </source>
</evidence>
<dbReference type="SUPFAM" id="SSF52317">
    <property type="entry name" value="Class I glutamine amidotransferase-like"/>
    <property type="match status" value="1"/>
</dbReference>
<dbReference type="InterPro" id="IPR004739">
    <property type="entry name" value="GMP_synth_GATase"/>
</dbReference>
<dbReference type="EMBL" id="CP036433">
    <property type="protein sequence ID" value="QDU98515.1"/>
    <property type="molecule type" value="Genomic_DNA"/>
</dbReference>
<dbReference type="PROSITE" id="PS51553">
    <property type="entry name" value="GMPS_ATP_PPASE"/>
    <property type="match status" value="1"/>
</dbReference>
<dbReference type="Gene3D" id="3.30.300.10">
    <property type="match status" value="1"/>
</dbReference>
<dbReference type="NCBIfam" id="TIGR00884">
    <property type="entry name" value="guaA_Cterm"/>
    <property type="match status" value="1"/>
</dbReference>
<dbReference type="PRINTS" id="PR00097">
    <property type="entry name" value="ANTSNTHASEII"/>
</dbReference>
<dbReference type="PRINTS" id="PR00099">
    <property type="entry name" value="CPSGATASE"/>
</dbReference>
<dbReference type="InterPro" id="IPR022310">
    <property type="entry name" value="NAD/GMP_synthase"/>
</dbReference>
<dbReference type="CDD" id="cd01742">
    <property type="entry name" value="GATase1_GMP_Synthase"/>
    <property type="match status" value="1"/>
</dbReference>
<dbReference type="SUPFAM" id="SSF52402">
    <property type="entry name" value="Adenine nucleotide alpha hydrolases-like"/>
    <property type="match status" value="1"/>
</dbReference>
<dbReference type="AlphaFoldDB" id="A0A518E344"/>
<feature type="domain" description="GMPS ATP-PPase" evidence="11">
    <location>
        <begin position="209"/>
        <end position="401"/>
    </location>
</feature>
<evidence type="ECO:0000256" key="8">
    <source>
        <dbReference type="ARBA" id="ARBA00022962"/>
    </source>
</evidence>
<comment type="function">
    <text evidence="1 9">Catalyzes the synthesis of GMP from XMP.</text>
</comment>
<feature type="binding site" evidence="10">
    <location>
        <begin position="236"/>
        <end position="242"/>
    </location>
    <ligand>
        <name>ATP</name>
        <dbReference type="ChEBI" id="CHEBI:30616"/>
    </ligand>
</feature>
<dbReference type="HAMAP" id="MF_00344">
    <property type="entry name" value="GMP_synthase"/>
    <property type="match status" value="1"/>
</dbReference>
<protein>
    <recommendedName>
        <fullName evidence="9">GMP synthase [glutamine-hydrolyzing]</fullName>
        <ecNumber evidence="9">6.3.5.2</ecNumber>
    </recommendedName>
    <alternativeName>
        <fullName evidence="9">GMP synthetase</fullName>
    </alternativeName>
    <alternativeName>
        <fullName evidence="9">Glutamine amidotransferase</fullName>
    </alternativeName>
</protein>
<dbReference type="GO" id="GO:0005829">
    <property type="term" value="C:cytosol"/>
    <property type="evidence" value="ECO:0007669"/>
    <property type="project" value="TreeGrafter"/>
</dbReference>
<dbReference type="InterPro" id="IPR017926">
    <property type="entry name" value="GATASE"/>
</dbReference>
<feature type="active site" evidence="9">
    <location>
        <position position="184"/>
    </location>
</feature>
<dbReference type="FunFam" id="3.30.300.10:FF:000002">
    <property type="entry name" value="GMP synthase [glutamine-hydrolyzing]"/>
    <property type="match status" value="1"/>
</dbReference>
<dbReference type="Gene3D" id="3.40.50.620">
    <property type="entry name" value="HUPs"/>
    <property type="match status" value="1"/>
</dbReference>
<dbReference type="OrthoDB" id="9802219at2"/>
<dbReference type="SUPFAM" id="SSF54810">
    <property type="entry name" value="GMP synthetase C-terminal dimerisation domain"/>
    <property type="match status" value="1"/>
</dbReference>
<dbReference type="NCBIfam" id="NF000848">
    <property type="entry name" value="PRK00074.1"/>
    <property type="match status" value="1"/>
</dbReference>
<evidence type="ECO:0000256" key="2">
    <source>
        <dbReference type="ARBA" id="ARBA00005153"/>
    </source>
</evidence>
<feature type="active site" description="Nucleophile" evidence="9">
    <location>
        <position position="95"/>
    </location>
</feature>
<dbReference type="Pfam" id="PF02540">
    <property type="entry name" value="NAD_synthase"/>
    <property type="match status" value="1"/>
</dbReference>
<comment type="pathway">
    <text evidence="2 9">Purine metabolism; GMP biosynthesis; GMP from XMP (L-Gln route): step 1/1.</text>
</comment>
<dbReference type="PANTHER" id="PTHR11922:SF2">
    <property type="entry name" value="GMP SYNTHASE [GLUTAMINE-HYDROLYZING]"/>
    <property type="match status" value="1"/>
</dbReference>
<evidence type="ECO:0000259" key="11">
    <source>
        <dbReference type="PROSITE" id="PS51553"/>
    </source>
</evidence>
<keyword evidence="3 9" id="KW-0436">Ligase</keyword>
<dbReference type="PANTHER" id="PTHR11922">
    <property type="entry name" value="GMP SYNTHASE-RELATED"/>
    <property type="match status" value="1"/>
</dbReference>
<keyword evidence="8 9" id="KW-0315">Glutamine amidotransferase</keyword>
<dbReference type="GO" id="GO:0005524">
    <property type="term" value="F:ATP binding"/>
    <property type="evidence" value="ECO:0007669"/>
    <property type="project" value="UniProtKB-UniRule"/>
</dbReference>
<dbReference type="RefSeq" id="WP_145057835.1">
    <property type="nucleotide sequence ID" value="NZ_CP036433.1"/>
</dbReference>
<name>A0A518E344_9BACT</name>
<dbReference type="FunFam" id="3.40.50.620:FF:000001">
    <property type="entry name" value="GMP synthase [glutamine-hydrolyzing]"/>
    <property type="match status" value="1"/>
</dbReference>
<evidence type="ECO:0000313" key="12">
    <source>
        <dbReference type="EMBL" id="QDU98515.1"/>
    </source>
</evidence>
<feature type="active site" evidence="9">
    <location>
        <position position="182"/>
    </location>
</feature>
<dbReference type="Pfam" id="PF00117">
    <property type="entry name" value="GATase"/>
    <property type="match status" value="1"/>
</dbReference>
<sequence>MIDAGNGIDVTKSVSDERILVLDFGSQYAQLIARRVRDQSVYCEIVRHDISAEAIAARNPKGIILSGGPSSVYTDQAPKCDPELFNLGVPVLGICYGMQLVCTNLGGKVDQAQAREYGRARCQIVSHDDLFAGLPAETEVWMSHGDQVTGVSDDFVSLAKTETCPYAGVRHRTLPVFGLQFHPEVTHTLLGGTVLHNFVMSICGCEGAWRLGDFARETIAAVRERVGDDRVICGLSGGVDSSVTAALLYKAIGPQLSCILVDNGLLRKNEKESVVAEFTNHFHTDLHVVDAEDFFLERLAGITDPQEKRTRIGHAFIDCFQAEAKKIKGARFLAQGTLYPDVIESGAAPDGPAATIKTHHNVGGLPEKLGFELIEPLRDLFKDEVRRLGLELGLPEDVVWRHPFPGPGLAVRCLGVVTKERSCILREADAIVVEEIKRAGLYRQTSQAFAVLLPVQSVGVMGDARTYEDAVAVRCVNTDDFMTADWSHLPYEVLAKISTRIINEVRGVNRVCYDISSKPPATIEWE</sequence>
<keyword evidence="5 9" id="KW-0332">GMP biosynthesis</keyword>
<evidence type="ECO:0000256" key="7">
    <source>
        <dbReference type="ARBA" id="ARBA00022840"/>
    </source>
</evidence>
<dbReference type="NCBIfam" id="TIGR00888">
    <property type="entry name" value="guaA_Nterm"/>
    <property type="match status" value="1"/>
</dbReference>
<keyword evidence="6 9" id="KW-0658">Purine biosynthesis</keyword>
<dbReference type="InterPro" id="IPR025777">
    <property type="entry name" value="GMPS_ATP_PPase_dom"/>
</dbReference>
<evidence type="ECO:0000256" key="10">
    <source>
        <dbReference type="PROSITE-ProRule" id="PRU00886"/>
    </source>
</evidence>
<accession>A0A518E344</accession>
<dbReference type="InterPro" id="IPR029062">
    <property type="entry name" value="Class_I_gatase-like"/>
</dbReference>
<evidence type="ECO:0000256" key="9">
    <source>
        <dbReference type="HAMAP-Rule" id="MF_00344"/>
    </source>
</evidence>
<dbReference type="PROSITE" id="PS51273">
    <property type="entry name" value="GATASE_TYPE_1"/>
    <property type="match status" value="1"/>
</dbReference>
<dbReference type="InterPro" id="IPR022955">
    <property type="entry name" value="GMP_synthase"/>
</dbReference>
<reference evidence="12 13" key="1">
    <citation type="submission" date="2019-02" db="EMBL/GenBank/DDBJ databases">
        <title>Deep-cultivation of Planctomycetes and their phenomic and genomic characterization uncovers novel biology.</title>
        <authorList>
            <person name="Wiegand S."/>
            <person name="Jogler M."/>
            <person name="Boedeker C."/>
            <person name="Pinto D."/>
            <person name="Vollmers J."/>
            <person name="Rivas-Marin E."/>
            <person name="Kohn T."/>
            <person name="Peeters S.H."/>
            <person name="Heuer A."/>
            <person name="Rast P."/>
            <person name="Oberbeckmann S."/>
            <person name="Bunk B."/>
            <person name="Jeske O."/>
            <person name="Meyerdierks A."/>
            <person name="Storesund J.E."/>
            <person name="Kallscheuer N."/>
            <person name="Luecker S."/>
            <person name="Lage O.M."/>
            <person name="Pohl T."/>
            <person name="Merkel B.J."/>
            <person name="Hornburger P."/>
            <person name="Mueller R.-W."/>
            <person name="Bruemmer F."/>
            <person name="Labrenz M."/>
            <person name="Spormann A.M."/>
            <person name="Op den Camp H."/>
            <person name="Overmann J."/>
            <person name="Amann R."/>
            <person name="Jetten M.S.M."/>
            <person name="Mascher T."/>
            <person name="Medema M.H."/>
            <person name="Devos D.P."/>
            <person name="Kaster A.-K."/>
            <person name="Ovreas L."/>
            <person name="Rohde M."/>
            <person name="Galperin M.Y."/>
            <person name="Jogler C."/>
        </authorList>
    </citation>
    <scope>NUCLEOTIDE SEQUENCE [LARGE SCALE GENOMIC DNA]</scope>
    <source>
        <strain evidence="12 13">Pla85_3_4</strain>
    </source>
</reference>
<organism evidence="12 13">
    <name type="scientific">Lignipirellula cremea</name>
    <dbReference type="NCBI Taxonomy" id="2528010"/>
    <lineage>
        <taxon>Bacteria</taxon>
        <taxon>Pseudomonadati</taxon>
        <taxon>Planctomycetota</taxon>
        <taxon>Planctomycetia</taxon>
        <taxon>Pirellulales</taxon>
        <taxon>Pirellulaceae</taxon>
        <taxon>Lignipirellula</taxon>
    </lineage>
</organism>
<proteinExistence type="inferred from homology"/>
<evidence type="ECO:0000256" key="1">
    <source>
        <dbReference type="ARBA" id="ARBA00002332"/>
    </source>
</evidence>
<dbReference type="Proteomes" id="UP000317648">
    <property type="component" value="Chromosome"/>
</dbReference>
<dbReference type="InterPro" id="IPR001674">
    <property type="entry name" value="GMP_synth_C"/>
</dbReference>
<gene>
    <name evidence="12" type="primary">guaA_2</name>
    <name evidence="9" type="synonym">guaA</name>
    <name evidence="12" type="ORF">Pla8534_63840</name>
</gene>
<comment type="catalytic activity">
    <reaction evidence="9">
        <text>XMP + L-glutamine + ATP + H2O = GMP + L-glutamate + AMP + diphosphate + 2 H(+)</text>
        <dbReference type="Rhea" id="RHEA:11680"/>
        <dbReference type="ChEBI" id="CHEBI:15377"/>
        <dbReference type="ChEBI" id="CHEBI:15378"/>
        <dbReference type="ChEBI" id="CHEBI:29985"/>
        <dbReference type="ChEBI" id="CHEBI:30616"/>
        <dbReference type="ChEBI" id="CHEBI:33019"/>
        <dbReference type="ChEBI" id="CHEBI:57464"/>
        <dbReference type="ChEBI" id="CHEBI:58115"/>
        <dbReference type="ChEBI" id="CHEBI:58359"/>
        <dbReference type="ChEBI" id="CHEBI:456215"/>
        <dbReference type="EC" id="6.3.5.2"/>
    </reaction>
</comment>
<keyword evidence="7 9" id="KW-0067">ATP-binding</keyword>
<evidence type="ECO:0000256" key="3">
    <source>
        <dbReference type="ARBA" id="ARBA00022598"/>
    </source>
</evidence>
<evidence type="ECO:0000256" key="4">
    <source>
        <dbReference type="ARBA" id="ARBA00022741"/>
    </source>
</evidence>
<dbReference type="GO" id="GO:0003921">
    <property type="term" value="F:GMP synthase activity"/>
    <property type="evidence" value="ECO:0007669"/>
    <property type="project" value="InterPro"/>
</dbReference>
<dbReference type="KEGG" id="lcre:Pla8534_63840"/>
<dbReference type="FunFam" id="3.40.50.880:FF:000001">
    <property type="entry name" value="GMP synthase [glutamine-hydrolyzing]"/>
    <property type="match status" value="1"/>
</dbReference>
<comment type="subunit">
    <text evidence="9">Homodimer.</text>
</comment>
<dbReference type="Pfam" id="PF00958">
    <property type="entry name" value="GMP_synt_C"/>
    <property type="match status" value="1"/>
</dbReference>
<dbReference type="Gene3D" id="3.40.50.880">
    <property type="match status" value="1"/>
</dbReference>
<keyword evidence="4 9" id="KW-0547">Nucleotide-binding</keyword>
<dbReference type="EC" id="6.3.5.2" evidence="9"/>
<evidence type="ECO:0000313" key="13">
    <source>
        <dbReference type="Proteomes" id="UP000317648"/>
    </source>
</evidence>